<feature type="transmembrane region" description="Helical" evidence="1">
    <location>
        <begin position="609"/>
        <end position="635"/>
    </location>
</feature>
<feature type="transmembrane region" description="Helical" evidence="1">
    <location>
        <begin position="393"/>
        <end position="412"/>
    </location>
</feature>
<keyword evidence="1" id="KW-0472">Membrane</keyword>
<feature type="transmembrane region" description="Helical" evidence="1">
    <location>
        <begin position="770"/>
        <end position="791"/>
    </location>
</feature>
<feature type="transmembrane region" description="Helical" evidence="1">
    <location>
        <begin position="87"/>
        <end position="108"/>
    </location>
</feature>
<dbReference type="EMBL" id="BAEP01000018">
    <property type="protein sequence ID" value="GAC23199.1"/>
    <property type="molecule type" value="Genomic_DNA"/>
</dbReference>
<dbReference type="Pfam" id="PF04892">
    <property type="entry name" value="VanZ"/>
    <property type="match status" value="2"/>
</dbReference>
<feature type="transmembrane region" description="Helical" evidence="1">
    <location>
        <begin position="157"/>
        <end position="174"/>
    </location>
</feature>
<evidence type="ECO:0000259" key="2">
    <source>
        <dbReference type="Pfam" id="PF04892"/>
    </source>
</evidence>
<dbReference type="Proteomes" id="UP000006263">
    <property type="component" value="Unassembled WGS sequence"/>
</dbReference>
<protein>
    <recommendedName>
        <fullName evidence="2">VanZ-like domain-containing protein</fullName>
    </recommendedName>
</protein>
<feature type="transmembrane region" description="Helical" evidence="1">
    <location>
        <begin position="209"/>
        <end position="230"/>
    </location>
</feature>
<feature type="domain" description="VanZ-like" evidence="2">
    <location>
        <begin position="312"/>
        <end position="437"/>
    </location>
</feature>
<reference evidence="3 4" key="1">
    <citation type="journal article" date="2017" name="Antonie Van Leeuwenhoek">
        <title>Rhizobium rhizosphaerae sp. nov., a novel species isolated from rice rhizosphere.</title>
        <authorList>
            <person name="Zhao J.J."/>
            <person name="Zhang J."/>
            <person name="Zhang R.J."/>
            <person name="Zhang C.W."/>
            <person name="Yin H.Q."/>
            <person name="Zhang X.X."/>
        </authorList>
    </citation>
    <scope>NUCLEOTIDE SEQUENCE [LARGE SCALE GENOMIC DNA]</scope>
    <source>
        <strain evidence="3 4">KMM 241</strain>
    </source>
</reference>
<sequence>MLSRDRALLLKITLCYGIFVIFGSWVPFNVNSLSFGDAVNAFMELNKFDFSIVNRSDWFTNFLLFMPLSYLLFILSSRQSSALARTIQLISICIVLLSLSVGIEFVQLFLNDRVSSFKDVFAQFLGMITSFVLYFFTRDKFTSMVHELNRHGGDNKWITYANGALTVLVIYSVMPLDLSISPVELFKKWQEGRITLLPFTSFDSSISEWLFGILSDIFLWGFITWLYVKSAKYTPSQIVKRCLFYAVGIELAQLLVLSRYTDSTDIVTALMGILLALKFFANSNTGRSKNGAQQPYAIATNIGLTSYTQELILFAWCIMLFVFATYPFELVANKQAVLGNWHNFFSAPLETYWREGPLQAVTQLLRKVLLVIPLGLLLASISAKHQLKKESRILFCLLAVMFLFGLELLQIVMANKVAVATDVVLNLFGLFLGWKVFQMHSGKQGIDKQDIAEQDIDECANSPEGAPILQQGADYASSKNGSLGENNTPVNTSGRFIKFYPLVVFGLIFLGLILIQGDPRTPYNIKELFDSDWVWLSAAMMSLSFLVALGLPGVALNLALKLGKTSALWLFTMTLVHTLLVFNLFYLSFPIESLHDILGYPTWREQSHYLELCYRFVGFYLPISGAFFMVYSWFITTQSVGFKASRFAFSLLYTCLMLPIAYLIVVVQAGTDNITELLPNDGYSFKLLNLVAYIVLLVWVSTWWVKNSTATRPLTLLVYITLTLLSAPLGFYLLQHGMQDVIIKYGRVFSSLQFILSPSRDNLLTTDQMFIRYTMLHFMLLGMFFIAGFSARAFSFSTKRNEDKHTILQSQRTTASS</sequence>
<keyword evidence="1" id="KW-0812">Transmembrane</keyword>
<dbReference type="InterPro" id="IPR006976">
    <property type="entry name" value="VanZ-like"/>
</dbReference>
<feature type="transmembrane region" description="Helical" evidence="1">
    <location>
        <begin position="311"/>
        <end position="328"/>
    </location>
</feature>
<dbReference type="AlphaFoldDB" id="K6XRF2"/>
<dbReference type="PANTHER" id="PTHR28008">
    <property type="entry name" value="DOMAIN PROTEIN, PUTATIVE (AFU_ORTHOLOGUE AFUA_3G10980)-RELATED"/>
    <property type="match status" value="1"/>
</dbReference>
<feature type="transmembrane region" description="Helical" evidence="1">
    <location>
        <begin position="58"/>
        <end position="75"/>
    </location>
</feature>
<evidence type="ECO:0000313" key="3">
    <source>
        <dbReference type="EMBL" id="GAC23199.1"/>
    </source>
</evidence>
<dbReference type="RefSeq" id="WP_006991350.1">
    <property type="nucleotide sequence ID" value="NZ_BAEP01000018.1"/>
</dbReference>
<feature type="domain" description="VanZ-like" evidence="2">
    <location>
        <begin position="23"/>
        <end position="136"/>
    </location>
</feature>
<comment type="caution">
    <text evidence="3">The sequence shown here is derived from an EMBL/GenBank/DDBJ whole genome shotgun (WGS) entry which is preliminary data.</text>
</comment>
<feature type="transmembrane region" description="Helical" evidence="1">
    <location>
        <begin position="120"/>
        <end position="136"/>
    </location>
</feature>
<dbReference type="PANTHER" id="PTHR28008:SF1">
    <property type="entry name" value="DOMAIN PROTEIN, PUTATIVE (AFU_ORTHOLOGUE AFUA_3G10980)-RELATED"/>
    <property type="match status" value="1"/>
</dbReference>
<feature type="transmembrane region" description="Helical" evidence="1">
    <location>
        <begin position="716"/>
        <end position="734"/>
    </location>
</feature>
<name>K6XRF2_9ALTE</name>
<keyword evidence="1" id="KW-1133">Transmembrane helix</keyword>
<feature type="transmembrane region" description="Helical" evidence="1">
    <location>
        <begin position="7"/>
        <end position="26"/>
    </location>
</feature>
<feature type="transmembrane region" description="Helical" evidence="1">
    <location>
        <begin position="364"/>
        <end position="381"/>
    </location>
</feature>
<evidence type="ECO:0000256" key="1">
    <source>
        <dbReference type="SAM" id="Phobius"/>
    </source>
</evidence>
<feature type="transmembrane region" description="Helical" evidence="1">
    <location>
        <begin position="418"/>
        <end position="437"/>
    </location>
</feature>
<feature type="transmembrane region" description="Helical" evidence="1">
    <location>
        <begin position="567"/>
        <end position="589"/>
    </location>
</feature>
<organism evidence="3 4">
    <name type="scientific">Paraglaciecola mesophila KMM 241</name>
    <dbReference type="NCBI Taxonomy" id="1128912"/>
    <lineage>
        <taxon>Bacteria</taxon>
        <taxon>Pseudomonadati</taxon>
        <taxon>Pseudomonadota</taxon>
        <taxon>Gammaproteobacteria</taxon>
        <taxon>Alteromonadales</taxon>
        <taxon>Alteromonadaceae</taxon>
        <taxon>Paraglaciecola</taxon>
    </lineage>
</organism>
<accession>K6XRF2</accession>
<gene>
    <name evidence="3" type="ORF">GMES_0899</name>
</gene>
<feature type="transmembrane region" description="Helical" evidence="1">
    <location>
        <begin position="499"/>
        <end position="515"/>
    </location>
</feature>
<evidence type="ECO:0000313" key="4">
    <source>
        <dbReference type="Proteomes" id="UP000006263"/>
    </source>
</evidence>
<feature type="transmembrane region" description="Helical" evidence="1">
    <location>
        <begin position="647"/>
        <end position="667"/>
    </location>
</feature>
<dbReference type="OrthoDB" id="283584at2"/>
<proteinExistence type="predicted"/>
<feature type="transmembrane region" description="Helical" evidence="1">
    <location>
        <begin position="687"/>
        <end position="704"/>
    </location>
</feature>
<dbReference type="eggNOG" id="COG4767">
    <property type="taxonomic scope" value="Bacteria"/>
</dbReference>
<feature type="transmembrane region" description="Helical" evidence="1">
    <location>
        <begin position="535"/>
        <end position="560"/>
    </location>
</feature>